<keyword evidence="4 6" id="KW-0472">Membrane</keyword>
<dbReference type="Gene3D" id="1.20.1250.20">
    <property type="entry name" value="MFS general substrate transporter like domains"/>
    <property type="match status" value="2"/>
</dbReference>
<dbReference type="Proteomes" id="UP001500220">
    <property type="component" value="Unassembled WGS sequence"/>
</dbReference>
<comment type="subcellular location">
    <subcellularLocation>
        <location evidence="1">Cell membrane</location>
        <topology evidence="1">Multi-pass membrane protein</topology>
    </subcellularLocation>
</comment>
<evidence type="ECO:0000256" key="6">
    <source>
        <dbReference type="SAM" id="Phobius"/>
    </source>
</evidence>
<dbReference type="EMBL" id="BAAAHC010000009">
    <property type="protein sequence ID" value="GAA0522616.1"/>
    <property type="molecule type" value="Genomic_DNA"/>
</dbReference>
<feature type="region of interest" description="Disordered" evidence="5">
    <location>
        <begin position="402"/>
        <end position="426"/>
    </location>
</feature>
<keyword evidence="2 6" id="KW-0812">Transmembrane</keyword>
<dbReference type="RefSeq" id="WP_346073110.1">
    <property type="nucleotide sequence ID" value="NZ_BAAAHC010000009.1"/>
</dbReference>
<protein>
    <submittedName>
        <fullName evidence="8">MFS transporter</fullName>
    </submittedName>
</protein>
<proteinExistence type="predicted"/>
<keyword evidence="9" id="KW-1185">Reference proteome</keyword>
<name>A0ABN1CNH6_9PSEU</name>
<evidence type="ECO:0000256" key="4">
    <source>
        <dbReference type="ARBA" id="ARBA00023136"/>
    </source>
</evidence>
<organism evidence="8 9">
    <name type="scientific">Saccharopolyspora thermophila</name>
    <dbReference type="NCBI Taxonomy" id="89367"/>
    <lineage>
        <taxon>Bacteria</taxon>
        <taxon>Bacillati</taxon>
        <taxon>Actinomycetota</taxon>
        <taxon>Actinomycetes</taxon>
        <taxon>Pseudonocardiales</taxon>
        <taxon>Pseudonocardiaceae</taxon>
        <taxon>Saccharopolyspora</taxon>
    </lineage>
</organism>
<evidence type="ECO:0000256" key="2">
    <source>
        <dbReference type="ARBA" id="ARBA00022692"/>
    </source>
</evidence>
<feature type="transmembrane region" description="Helical" evidence="6">
    <location>
        <begin position="345"/>
        <end position="368"/>
    </location>
</feature>
<dbReference type="PANTHER" id="PTHR23527">
    <property type="entry name" value="BLL3282 PROTEIN"/>
    <property type="match status" value="1"/>
</dbReference>
<sequence>MSPDDNDGVAVRHPYRWVVLLLCWGAFTMTAVDRSTWGPASVAVGEDLGVALAGLGVFATGYYVGYVISNACGGFLTDWLGGRVVIASTLFVAGGFMVLFGETDSVALGIAFQAGVGVFAGCDYSAGVKLISRWFPAEDRGFAMGVFMTATSLGTVIANAIVPGLIEASGWRTSYHVFGVASMVVAVLCFFLLRNGSAPRTADRRELPGLAPLVRNRDLFLLGLAGFGGLWGTYGFITWSNALMVKGSHVSPVQAGVVVVIFGVAAVVAKPLIGVVSDLIGGRRKALTIAVLGAFVVALLVFGTADSLTAFLWTAPFLGVAAYVYSPLMVALIPKLSGVRLAGSAAGATNAFWQLGSTVVPVVLGIVFDATHSFFATFATLAAGPLLGMVLMLGVREDRAAPADAEGELPTSGTPGNLPPEASSQV</sequence>
<dbReference type="SUPFAM" id="SSF103473">
    <property type="entry name" value="MFS general substrate transporter"/>
    <property type="match status" value="1"/>
</dbReference>
<gene>
    <name evidence="8" type="ORF">GCM10009545_25940</name>
</gene>
<feature type="transmembrane region" description="Helical" evidence="6">
    <location>
        <begin position="287"/>
        <end position="305"/>
    </location>
</feature>
<dbReference type="InterPro" id="IPR020846">
    <property type="entry name" value="MFS_dom"/>
</dbReference>
<comment type="caution">
    <text evidence="8">The sequence shown here is derived from an EMBL/GenBank/DDBJ whole genome shotgun (WGS) entry which is preliminary data.</text>
</comment>
<dbReference type="Pfam" id="PF07690">
    <property type="entry name" value="MFS_1"/>
    <property type="match status" value="1"/>
</dbReference>
<dbReference type="InterPro" id="IPR036259">
    <property type="entry name" value="MFS_trans_sf"/>
</dbReference>
<feature type="transmembrane region" description="Helical" evidence="6">
    <location>
        <begin position="219"/>
        <end position="237"/>
    </location>
</feature>
<dbReference type="InterPro" id="IPR052952">
    <property type="entry name" value="MFS-Transporter"/>
</dbReference>
<feature type="transmembrane region" description="Helical" evidence="6">
    <location>
        <begin position="142"/>
        <end position="162"/>
    </location>
</feature>
<dbReference type="InterPro" id="IPR011701">
    <property type="entry name" value="MFS"/>
</dbReference>
<feature type="transmembrane region" description="Helical" evidence="6">
    <location>
        <begin position="80"/>
        <end position="100"/>
    </location>
</feature>
<keyword evidence="3 6" id="KW-1133">Transmembrane helix</keyword>
<feature type="transmembrane region" description="Helical" evidence="6">
    <location>
        <begin position="174"/>
        <end position="193"/>
    </location>
</feature>
<evidence type="ECO:0000259" key="7">
    <source>
        <dbReference type="PROSITE" id="PS50850"/>
    </source>
</evidence>
<accession>A0ABN1CNH6</accession>
<dbReference type="PANTHER" id="PTHR23527:SF1">
    <property type="entry name" value="BLL3282 PROTEIN"/>
    <property type="match status" value="1"/>
</dbReference>
<feature type="transmembrane region" description="Helical" evidence="6">
    <location>
        <begin position="48"/>
        <end position="68"/>
    </location>
</feature>
<evidence type="ECO:0000256" key="1">
    <source>
        <dbReference type="ARBA" id="ARBA00004651"/>
    </source>
</evidence>
<feature type="transmembrane region" description="Helical" evidence="6">
    <location>
        <begin position="311"/>
        <end position="333"/>
    </location>
</feature>
<feature type="transmembrane region" description="Helical" evidence="6">
    <location>
        <begin position="106"/>
        <end position="130"/>
    </location>
</feature>
<evidence type="ECO:0000313" key="8">
    <source>
        <dbReference type="EMBL" id="GAA0522616.1"/>
    </source>
</evidence>
<evidence type="ECO:0000313" key="9">
    <source>
        <dbReference type="Proteomes" id="UP001500220"/>
    </source>
</evidence>
<feature type="transmembrane region" description="Helical" evidence="6">
    <location>
        <begin position="15"/>
        <end position="32"/>
    </location>
</feature>
<reference evidence="8 9" key="1">
    <citation type="journal article" date="2019" name="Int. J. Syst. Evol. Microbiol.">
        <title>The Global Catalogue of Microorganisms (GCM) 10K type strain sequencing project: providing services to taxonomists for standard genome sequencing and annotation.</title>
        <authorList>
            <consortium name="The Broad Institute Genomics Platform"/>
            <consortium name="The Broad Institute Genome Sequencing Center for Infectious Disease"/>
            <person name="Wu L."/>
            <person name="Ma J."/>
        </authorList>
    </citation>
    <scope>NUCLEOTIDE SEQUENCE [LARGE SCALE GENOMIC DNA]</scope>
    <source>
        <strain evidence="8 9">JCM 10664</strain>
    </source>
</reference>
<feature type="transmembrane region" description="Helical" evidence="6">
    <location>
        <begin position="257"/>
        <end position="280"/>
    </location>
</feature>
<feature type="transmembrane region" description="Helical" evidence="6">
    <location>
        <begin position="374"/>
        <end position="395"/>
    </location>
</feature>
<feature type="domain" description="Major facilitator superfamily (MFS) profile" evidence="7">
    <location>
        <begin position="19"/>
        <end position="400"/>
    </location>
</feature>
<evidence type="ECO:0000256" key="5">
    <source>
        <dbReference type="SAM" id="MobiDB-lite"/>
    </source>
</evidence>
<evidence type="ECO:0000256" key="3">
    <source>
        <dbReference type="ARBA" id="ARBA00022989"/>
    </source>
</evidence>
<dbReference type="PROSITE" id="PS50850">
    <property type="entry name" value="MFS"/>
    <property type="match status" value="1"/>
</dbReference>